<organism evidence="1">
    <name type="scientific">Brucella pinnipedialis M292/94/1</name>
    <dbReference type="NCBI Taxonomy" id="520462"/>
    <lineage>
        <taxon>Bacteria</taxon>
        <taxon>Pseudomonadati</taxon>
        <taxon>Pseudomonadota</taxon>
        <taxon>Alphaproteobacteria</taxon>
        <taxon>Hyphomicrobiales</taxon>
        <taxon>Brucellaceae</taxon>
        <taxon>Brucella/Ochrobactrum group</taxon>
        <taxon>Brucella</taxon>
    </lineage>
</organism>
<dbReference type="EMBL" id="EQ999534">
    <property type="protein sequence ID" value="EEZ29269.1"/>
    <property type="molecule type" value="Genomic_DNA"/>
</dbReference>
<reference evidence="1" key="1">
    <citation type="submission" date="2009-01" db="EMBL/GenBank/DDBJ databases">
        <title>The Genome Sequence of Brucella pinnipedialis M292/94/1.</title>
        <authorList>
            <consortium name="The Broad Institute Genome Sequencing Platform"/>
            <person name="Ward D."/>
            <person name="Young S.K."/>
            <person name="Kodira C.D."/>
            <person name="Zeng Q."/>
            <person name="Koehrsen M."/>
            <person name="Alvarado L."/>
            <person name="Berlin A."/>
            <person name="Borenstein D."/>
            <person name="Chen Z."/>
            <person name="Engels R."/>
            <person name="Freedman E."/>
            <person name="Gellesch M."/>
            <person name="Goldberg J."/>
            <person name="Griggs A."/>
            <person name="Gujja S."/>
            <person name="Heiman D."/>
            <person name="Hepburn T."/>
            <person name="Howarth C."/>
            <person name="Jen D."/>
            <person name="Larson L."/>
            <person name="Lewis B."/>
            <person name="Mehta T."/>
            <person name="Park D."/>
            <person name="Pearson M."/>
            <person name="Roberts A."/>
            <person name="Saif S."/>
            <person name="Shea T."/>
            <person name="Shenoy N."/>
            <person name="Sisk P."/>
            <person name="Stolte C."/>
            <person name="Sykes S."/>
            <person name="Walk T."/>
            <person name="White J."/>
            <person name="Yandava C."/>
            <person name="Whatmore A.M."/>
            <person name="Perrett L.L."/>
            <person name="O'Callaghan D."/>
            <person name="Nusbaum C."/>
            <person name="Galagan J."/>
            <person name="Birren B."/>
        </authorList>
    </citation>
    <scope>NUCLEOTIDE SEQUENCE [LARGE SCALE GENOMIC DNA]</scope>
    <source>
        <strain evidence="1">M292/94/1</strain>
    </source>
</reference>
<protein>
    <submittedName>
        <fullName evidence="1">Uncharacterized protein</fullName>
    </submittedName>
</protein>
<name>A0A0E1WZ35_9HYPH</name>
<gene>
    <name evidence="1" type="ORF">BALG_02622</name>
</gene>
<dbReference type="Proteomes" id="UP000004659">
    <property type="component" value="Unassembled WGS sequence"/>
</dbReference>
<accession>A0A0E1WZ35</accession>
<dbReference type="AlphaFoldDB" id="A0A0E1WZ35"/>
<evidence type="ECO:0000313" key="1">
    <source>
        <dbReference type="EMBL" id="EEZ29269.1"/>
    </source>
</evidence>
<sequence length="74" mass="8664">MSAMFNKFLNKTELSFETYWKLALIDAPALHLLSGGVRYRILRASLKRCFSFRFVQAAVLVKKFMFCNEIARVR</sequence>
<proteinExistence type="predicted"/>
<dbReference type="HOGENOM" id="CLU_2732142_0_0_5"/>